<evidence type="ECO:0000256" key="1">
    <source>
        <dbReference type="SAM" id="SignalP"/>
    </source>
</evidence>
<feature type="signal peptide" evidence="1">
    <location>
        <begin position="1"/>
        <end position="19"/>
    </location>
</feature>
<reference evidence="2" key="2">
    <citation type="journal article" date="2023" name="IMA Fungus">
        <title>Comparative genomic study of the Penicillium genus elucidates a diverse pangenome and 15 lateral gene transfer events.</title>
        <authorList>
            <person name="Petersen C."/>
            <person name="Sorensen T."/>
            <person name="Nielsen M.R."/>
            <person name="Sondergaard T.E."/>
            <person name="Sorensen J.L."/>
            <person name="Fitzpatrick D.A."/>
            <person name="Frisvad J.C."/>
            <person name="Nielsen K.L."/>
        </authorList>
    </citation>
    <scope>NUCLEOTIDE SEQUENCE</scope>
    <source>
        <strain evidence="2">IBT 21472</strain>
    </source>
</reference>
<dbReference type="PANTHER" id="PTHR35040">
    <property type="match status" value="1"/>
</dbReference>
<protein>
    <submittedName>
        <fullName evidence="2">Cell surface spherulin 4-like protein</fullName>
    </submittedName>
</protein>
<dbReference type="AlphaFoldDB" id="A0A9W9PR62"/>
<reference evidence="2" key="1">
    <citation type="submission" date="2022-12" db="EMBL/GenBank/DDBJ databases">
        <authorList>
            <person name="Petersen C."/>
        </authorList>
    </citation>
    <scope>NUCLEOTIDE SEQUENCE</scope>
    <source>
        <strain evidence="2">IBT 21472</strain>
    </source>
</reference>
<dbReference type="EMBL" id="JAPZBO010000009">
    <property type="protein sequence ID" value="KAJ5303154.1"/>
    <property type="molecule type" value="Genomic_DNA"/>
</dbReference>
<feature type="chain" id="PRO_5041115862" evidence="1">
    <location>
        <begin position="20"/>
        <end position="328"/>
    </location>
</feature>
<dbReference type="PANTHER" id="PTHR35040:SF9">
    <property type="entry name" value="4-LIKE CELL SURFACE PROTEIN, PUTATIVE (AFU_ORTHOLOGUE AFUA_4G14080)-RELATED"/>
    <property type="match status" value="1"/>
</dbReference>
<dbReference type="InterPro" id="IPR021986">
    <property type="entry name" value="Spherulin4"/>
</dbReference>
<accession>A0A9W9PR62</accession>
<evidence type="ECO:0000313" key="2">
    <source>
        <dbReference type="EMBL" id="KAJ5303154.1"/>
    </source>
</evidence>
<keyword evidence="3" id="KW-1185">Reference proteome</keyword>
<gene>
    <name evidence="2" type="ORF">N7476_009953</name>
</gene>
<sequence>MLGFSYILGALSLASVVSSTAILLPLYSWPEDNSTWSPVYKAAAAHPDILFQVIVNPDSGPGETTYPDDSYIASVAQLNSYSNVEVIGYIPTGYGTRDISSIKTAIATYSNWSSYKAENITISGIFFDEAPRTNDDTLISYMQEVSESAKSSSLPTVVFNPGTKLETGSAAEYFKAADLIVEFENSYSTWTSIVPADEISDTYYDKAAILLYSAPLTADYEAVVHEAQGMGLGAAYLTNGDDYKTADSLSKVAASFVQADGDTVGSSSAGSTLPSAVVSTVASTAVSTVASTAVSTVTVTAVSTVTLTAISTVTVTAVPFQHANAQAK</sequence>
<dbReference type="Proteomes" id="UP001147746">
    <property type="component" value="Unassembled WGS sequence"/>
</dbReference>
<evidence type="ECO:0000313" key="3">
    <source>
        <dbReference type="Proteomes" id="UP001147746"/>
    </source>
</evidence>
<keyword evidence="1" id="KW-0732">Signal</keyword>
<dbReference type="Pfam" id="PF12138">
    <property type="entry name" value="Spherulin4"/>
    <property type="match status" value="1"/>
</dbReference>
<name>A0A9W9PR62_9EURO</name>
<organism evidence="2 3">
    <name type="scientific">Penicillium atrosanguineum</name>
    <dbReference type="NCBI Taxonomy" id="1132637"/>
    <lineage>
        <taxon>Eukaryota</taxon>
        <taxon>Fungi</taxon>
        <taxon>Dikarya</taxon>
        <taxon>Ascomycota</taxon>
        <taxon>Pezizomycotina</taxon>
        <taxon>Eurotiomycetes</taxon>
        <taxon>Eurotiomycetidae</taxon>
        <taxon>Eurotiales</taxon>
        <taxon>Aspergillaceae</taxon>
        <taxon>Penicillium</taxon>
    </lineage>
</organism>
<comment type="caution">
    <text evidence="2">The sequence shown here is derived from an EMBL/GenBank/DDBJ whole genome shotgun (WGS) entry which is preliminary data.</text>
</comment>
<proteinExistence type="predicted"/>